<dbReference type="InterPro" id="IPR053135">
    <property type="entry name" value="AKR2_Oxidoreductase"/>
</dbReference>
<feature type="domain" description="NADP-dependent oxidoreductase" evidence="1">
    <location>
        <begin position="15"/>
        <end position="72"/>
    </location>
</feature>
<dbReference type="RefSeq" id="WP_314803160.1">
    <property type="nucleotide sequence ID" value="NZ_CP130319.1"/>
</dbReference>
<protein>
    <submittedName>
        <fullName evidence="2">Aldo/keto reductase</fullName>
    </submittedName>
</protein>
<keyword evidence="3" id="KW-1185">Reference proteome</keyword>
<dbReference type="Proteomes" id="UP001304650">
    <property type="component" value="Chromosome"/>
</dbReference>
<proteinExistence type="predicted"/>
<organism evidence="2 3">
    <name type="scientific">Paenibacillus roseopurpureus</name>
    <dbReference type="NCBI Taxonomy" id="2918901"/>
    <lineage>
        <taxon>Bacteria</taxon>
        <taxon>Bacillati</taxon>
        <taxon>Bacillota</taxon>
        <taxon>Bacilli</taxon>
        <taxon>Bacillales</taxon>
        <taxon>Paenibacillaceae</taxon>
        <taxon>Paenibacillus</taxon>
    </lineage>
</organism>
<dbReference type="SUPFAM" id="SSF51430">
    <property type="entry name" value="NAD(P)-linked oxidoreductase"/>
    <property type="match status" value="1"/>
</dbReference>
<sequence>MRYRTFVKTGWQVSEIGFGTMQLGGCTGPTEDHESIRTLLTAWENGINFVDTASAYGDGRAEEVIGKALKKWTGAPIYIASK</sequence>
<name>A0AA96LQ65_9BACL</name>
<gene>
    <name evidence="2" type="ORF">MJB10_07645</name>
</gene>
<dbReference type="KEGG" id="proo:MJB10_07645"/>
<evidence type="ECO:0000313" key="3">
    <source>
        <dbReference type="Proteomes" id="UP001304650"/>
    </source>
</evidence>
<evidence type="ECO:0000313" key="2">
    <source>
        <dbReference type="EMBL" id="WNR45960.1"/>
    </source>
</evidence>
<dbReference type="InterPro" id="IPR023210">
    <property type="entry name" value="NADP_OxRdtase_dom"/>
</dbReference>
<accession>A0AA96LQ65</accession>
<evidence type="ECO:0000259" key="1">
    <source>
        <dbReference type="Pfam" id="PF00248"/>
    </source>
</evidence>
<dbReference type="PANTHER" id="PTHR43312">
    <property type="entry name" value="D-THREO-ALDOSE 1-DEHYDROGENASE"/>
    <property type="match status" value="1"/>
</dbReference>
<dbReference type="AlphaFoldDB" id="A0AA96LQ65"/>
<dbReference type="Gene3D" id="3.20.20.100">
    <property type="entry name" value="NADP-dependent oxidoreductase domain"/>
    <property type="match status" value="1"/>
</dbReference>
<reference evidence="2" key="1">
    <citation type="submission" date="2022-02" db="EMBL/GenBank/DDBJ databases">
        <title>Paenibacillus sp. MBLB1832 Whole Genome Shotgun Sequencing.</title>
        <authorList>
            <person name="Hwang C.Y."/>
            <person name="Cho E.-S."/>
            <person name="Seo M.-J."/>
        </authorList>
    </citation>
    <scope>NUCLEOTIDE SEQUENCE</scope>
    <source>
        <strain evidence="2">MBLB1832</strain>
    </source>
</reference>
<dbReference type="EMBL" id="CP130319">
    <property type="protein sequence ID" value="WNR45960.1"/>
    <property type="molecule type" value="Genomic_DNA"/>
</dbReference>
<dbReference type="Pfam" id="PF00248">
    <property type="entry name" value="Aldo_ket_red"/>
    <property type="match status" value="1"/>
</dbReference>
<dbReference type="PANTHER" id="PTHR43312:SF1">
    <property type="entry name" value="NADP-DEPENDENT OXIDOREDUCTASE DOMAIN-CONTAINING PROTEIN"/>
    <property type="match status" value="1"/>
</dbReference>
<dbReference type="InterPro" id="IPR036812">
    <property type="entry name" value="NAD(P)_OxRdtase_dom_sf"/>
</dbReference>